<dbReference type="GO" id="GO:0016279">
    <property type="term" value="F:protein-lysine N-methyltransferase activity"/>
    <property type="evidence" value="ECO:0007669"/>
    <property type="project" value="UniProtKB-UniRule"/>
</dbReference>
<comment type="subcellular location">
    <subcellularLocation>
        <location evidence="4">Nucleus</location>
    </subcellularLocation>
</comment>
<evidence type="ECO:0000256" key="4">
    <source>
        <dbReference type="PIRNR" id="PIRNR011771"/>
    </source>
</evidence>
<reference evidence="7" key="1">
    <citation type="journal article" date="2020" name="Stud. Mycol.">
        <title>101 Dothideomycetes genomes: a test case for predicting lifestyles and emergence of pathogens.</title>
        <authorList>
            <person name="Haridas S."/>
            <person name="Albert R."/>
            <person name="Binder M."/>
            <person name="Bloem J."/>
            <person name="Labutti K."/>
            <person name="Salamov A."/>
            <person name="Andreopoulos B."/>
            <person name="Baker S."/>
            <person name="Barry K."/>
            <person name="Bills G."/>
            <person name="Bluhm B."/>
            <person name="Cannon C."/>
            <person name="Castanera R."/>
            <person name="Culley D."/>
            <person name="Daum C."/>
            <person name="Ezra D."/>
            <person name="Gonzalez J."/>
            <person name="Henrissat B."/>
            <person name="Kuo A."/>
            <person name="Liang C."/>
            <person name="Lipzen A."/>
            <person name="Lutzoni F."/>
            <person name="Magnuson J."/>
            <person name="Mondo S."/>
            <person name="Nolan M."/>
            <person name="Ohm R."/>
            <person name="Pangilinan J."/>
            <person name="Park H.-J."/>
            <person name="Ramirez L."/>
            <person name="Alfaro M."/>
            <person name="Sun H."/>
            <person name="Tritt A."/>
            <person name="Yoshinaga Y."/>
            <person name="Zwiers L.-H."/>
            <person name="Turgeon B."/>
            <person name="Goodwin S."/>
            <person name="Spatafora J."/>
            <person name="Crous P."/>
            <person name="Grigoriev I."/>
        </authorList>
    </citation>
    <scope>NUCLEOTIDE SEQUENCE</scope>
    <source>
        <strain evidence="7">Tuck. ex Michener</strain>
    </source>
</reference>
<evidence type="ECO:0000256" key="2">
    <source>
        <dbReference type="ARBA" id="ARBA00022679"/>
    </source>
</evidence>
<dbReference type="PIRSF" id="PIRSF011771">
    <property type="entry name" value="RMS1_SET"/>
    <property type="match status" value="1"/>
</dbReference>
<feature type="region of interest" description="Disordered" evidence="5">
    <location>
        <begin position="481"/>
        <end position="522"/>
    </location>
</feature>
<dbReference type="GO" id="GO:0032259">
    <property type="term" value="P:methylation"/>
    <property type="evidence" value="ECO:0007669"/>
    <property type="project" value="UniProtKB-KW"/>
</dbReference>
<dbReference type="PROSITE" id="PS50280">
    <property type="entry name" value="SET"/>
    <property type="match status" value="1"/>
</dbReference>
<dbReference type="Gene3D" id="3.90.1410.10">
    <property type="entry name" value="set domain protein methyltransferase, domain 1"/>
    <property type="match status" value="1"/>
</dbReference>
<dbReference type="Pfam" id="PF00856">
    <property type="entry name" value="SET"/>
    <property type="match status" value="1"/>
</dbReference>
<keyword evidence="2 4" id="KW-0808">Transferase</keyword>
<keyword evidence="3 4" id="KW-0949">S-adenosyl-L-methionine</keyword>
<proteinExistence type="inferred from homology"/>
<dbReference type="InterPro" id="IPR015353">
    <property type="entry name" value="Rubisco_LSMT_subst-bd"/>
</dbReference>
<sequence>MEGKTESFEEWFRKESDFYCDKICLREIPNKNGYRGVFATEDIADDEVLFTVNRSLVLSAENSHLSKLVTVEKLDPWLSLILVVMDEWCRATESLWSSYLDVLPIDSPNFQPLMFWPKESLEELQTSPVVNRIGKEEAEEIFRLVLLPVFEKSKDVLHPKLFPKSELYVEETLLPLYHRAGSVIMAYAFDIEKDQSALEEDEEGFISDEDDELLPKGLIPMADMLNADADLNNAQLFYEGRILSMKATKLIKAGEEIFNDYGALPRSELLRRYGYVTSRYGKFDVADLPLPLVVEIAKKKFGVSADEVEKRSTFVGSQIFIENGYDITHFHLEFEADSGSEIPECPFDSDLINFVNILLLPNAAFKSLGQRGKSPKGDLLSKAMAPEILDLLGFACEELRSKYPSTVDQDLQQLKEQKRLMEELPGGREDVKMTNGHQSSDSQSEFLRISRYCQALEVRLGEKKVLQKAELYAREMASYIRKERGRKKRTAEDHPSVPGPGPKESRPKPVTTKLRELLGENP</sequence>
<dbReference type="AlphaFoldDB" id="A0A6A6HMN5"/>
<evidence type="ECO:0000313" key="7">
    <source>
        <dbReference type="EMBL" id="KAF2238710.1"/>
    </source>
</evidence>
<evidence type="ECO:0000313" key="8">
    <source>
        <dbReference type="Proteomes" id="UP000800092"/>
    </source>
</evidence>
<dbReference type="InterPro" id="IPR036464">
    <property type="entry name" value="Rubisco_LSMT_subst-bd_sf"/>
</dbReference>
<feature type="compositionally biased region" description="Basic and acidic residues" evidence="5">
    <location>
        <begin position="503"/>
        <end position="522"/>
    </location>
</feature>
<dbReference type="InterPro" id="IPR046341">
    <property type="entry name" value="SET_dom_sf"/>
</dbReference>
<accession>A0A6A6HMN5</accession>
<keyword evidence="4" id="KW-0539">Nucleus</keyword>
<keyword evidence="8" id="KW-1185">Reference proteome</keyword>
<gene>
    <name evidence="7" type="ORF">EV356DRAFT_529153</name>
</gene>
<keyword evidence="1 4" id="KW-0489">Methyltransferase</keyword>
<dbReference type="Pfam" id="PF09273">
    <property type="entry name" value="Rubis-subs-bind"/>
    <property type="match status" value="1"/>
</dbReference>
<dbReference type="SUPFAM" id="SSF82199">
    <property type="entry name" value="SET domain"/>
    <property type="match status" value="1"/>
</dbReference>
<dbReference type="EC" id="2.1.1.-" evidence="4"/>
<evidence type="ECO:0000259" key="6">
    <source>
        <dbReference type="PROSITE" id="PS50280"/>
    </source>
</evidence>
<dbReference type="PANTHER" id="PTHR13271">
    <property type="entry name" value="UNCHARACTERIZED PUTATIVE METHYLTRANSFERASE"/>
    <property type="match status" value="1"/>
</dbReference>
<dbReference type="Gene3D" id="3.90.1420.10">
    <property type="entry name" value="Rubisco LSMT, substrate-binding domain"/>
    <property type="match status" value="1"/>
</dbReference>
<evidence type="ECO:0000256" key="3">
    <source>
        <dbReference type="ARBA" id="ARBA00022691"/>
    </source>
</evidence>
<dbReference type="InterPro" id="IPR001214">
    <property type="entry name" value="SET_dom"/>
</dbReference>
<organism evidence="7 8">
    <name type="scientific">Viridothelium virens</name>
    <name type="common">Speckled blister lichen</name>
    <name type="synonym">Trypethelium virens</name>
    <dbReference type="NCBI Taxonomy" id="1048519"/>
    <lineage>
        <taxon>Eukaryota</taxon>
        <taxon>Fungi</taxon>
        <taxon>Dikarya</taxon>
        <taxon>Ascomycota</taxon>
        <taxon>Pezizomycotina</taxon>
        <taxon>Dothideomycetes</taxon>
        <taxon>Dothideomycetes incertae sedis</taxon>
        <taxon>Trypetheliales</taxon>
        <taxon>Trypetheliaceae</taxon>
        <taxon>Viridothelium</taxon>
    </lineage>
</organism>
<dbReference type="GO" id="GO:0005634">
    <property type="term" value="C:nucleus"/>
    <property type="evidence" value="ECO:0007669"/>
    <property type="project" value="UniProtKB-SubCell"/>
</dbReference>
<dbReference type="InterPro" id="IPR011383">
    <property type="entry name" value="N-lys_methylase_SETD6"/>
</dbReference>
<dbReference type="InterPro" id="IPR050600">
    <property type="entry name" value="SETD3_SETD6_MTase"/>
</dbReference>
<dbReference type="OrthoDB" id="341421at2759"/>
<dbReference type="Proteomes" id="UP000800092">
    <property type="component" value="Unassembled WGS sequence"/>
</dbReference>
<protein>
    <recommendedName>
        <fullName evidence="4">Ribosomal lysine N-methyltransferase 4</fullName>
        <ecNumber evidence="4">2.1.1.-</ecNumber>
    </recommendedName>
</protein>
<feature type="domain" description="SET" evidence="6">
    <location>
        <begin position="21"/>
        <end position="262"/>
    </location>
</feature>
<evidence type="ECO:0000256" key="5">
    <source>
        <dbReference type="SAM" id="MobiDB-lite"/>
    </source>
</evidence>
<dbReference type="EMBL" id="ML991775">
    <property type="protein sequence ID" value="KAF2238710.1"/>
    <property type="molecule type" value="Genomic_DNA"/>
</dbReference>
<dbReference type="FunFam" id="3.90.1410.10:FF:000007">
    <property type="entry name" value="Ribosomal lysine N-methyltransferase 4"/>
    <property type="match status" value="1"/>
</dbReference>
<name>A0A6A6HMN5_VIRVR</name>
<comment type="similarity">
    <text evidence="4">Belongs to the class V-like SAM-binding methyltransferase superfamily. Histone-lysine methyltransferase family. SETD6 subfamily.</text>
</comment>
<comment type="function">
    <text evidence="4">S-adenosyl-L-methionine-dependent protein-lysine N-methyltransferase that monomethylates 60S ribosomal protein L42.</text>
</comment>
<dbReference type="PANTHER" id="PTHR13271:SF34">
    <property type="entry name" value="N-LYSINE METHYLTRANSFERASE SETD6"/>
    <property type="match status" value="1"/>
</dbReference>
<dbReference type="SUPFAM" id="SSF81822">
    <property type="entry name" value="RuBisCo LSMT C-terminal, substrate-binding domain"/>
    <property type="match status" value="1"/>
</dbReference>
<evidence type="ECO:0000256" key="1">
    <source>
        <dbReference type="ARBA" id="ARBA00022603"/>
    </source>
</evidence>